<dbReference type="Proteomes" id="UP000251431">
    <property type="component" value="Unassembled WGS sequence"/>
</dbReference>
<dbReference type="AlphaFoldDB" id="A0A2X1BWU4"/>
<keyword evidence="1" id="KW-0472">Membrane</keyword>
<dbReference type="RefSeq" id="WP_112118843.1">
    <property type="nucleotide sequence ID" value="NZ_UAQE01000006.1"/>
</dbReference>
<organism evidence="2 3">
    <name type="scientific">Lysinibacillus capsici</name>
    <dbReference type="NCBI Taxonomy" id="2115968"/>
    <lineage>
        <taxon>Bacteria</taxon>
        <taxon>Bacillati</taxon>
        <taxon>Bacillota</taxon>
        <taxon>Bacilli</taxon>
        <taxon>Bacillales</taxon>
        <taxon>Bacillaceae</taxon>
        <taxon>Lysinibacillus</taxon>
    </lineage>
</organism>
<proteinExistence type="predicted"/>
<sequence length="126" mass="14681">MKSLNIRFYIIFFFIFVIVAAVGYLMLFDDKDSRESIEFYYSELKSKDIRNNNGVTQCVFTMKVLYNENTPNEVEEDNLYEVVINPDYYKGYGVGSVLKSYFDEDGKLYLAGISLEEPYEGLKPHS</sequence>
<feature type="transmembrane region" description="Helical" evidence="1">
    <location>
        <begin position="6"/>
        <end position="27"/>
    </location>
</feature>
<keyword evidence="1" id="KW-0812">Transmembrane</keyword>
<evidence type="ECO:0000313" key="3">
    <source>
        <dbReference type="Proteomes" id="UP000251431"/>
    </source>
</evidence>
<evidence type="ECO:0000313" key="2">
    <source>
        <dbReference type="EMBL" id="SPU40585.1"/>
    </source>
</evidence>
<keyword evidence="1" id="KW-1133">Transmembrane helix</keyword>
<reference evidence="2 3" key="1">
    <citation type="submission" date="2018-06" db="EMBL/GenBank/DDBJ databases">
        <authorList>
            <consortium name="Pathogen Informatics"/>
            <person name="Doyle S."/>
        </authorList>
    </citation>
    <scope>NUCLEOTIDE SEQUENCE [LARGE SCALE GENOMIC DNA]</scope>
    <source>
        <strain evidence="2 3">NCTC7582</strain>
    </source>
</reference>
<protein>
    <submittedName>
        <fullName evidence="2">Uncharacterized protein</fullName>
    </submittedName>
</protein>
<gene>
    <name evidence="2" type="ORF">NCTC7582_05127</name>
</gene>
<dbReference type="EMBL" id="UAQE01000006">
    <property type="protein sequence ID" value="SPU40585.1"/>
    <property type="molecule type" value="Genomic_DNA"/>
</dbReference>
<accession>A0A2X1BWU4</accession>
<evidence type="ECO:0000256" key="1">
    <source>
        <dbReference type="SAM" id="Phobius"/>
    </source>
</evidence>
<name>A0A2X1BWU4_9BACI</name>